<keyword evidence="2" id="KW-0479">Metal-binding</keyword>
<dbReference type="InterPro" id="IPR000771">
    <property type="entry name" value="FBA_II"/>
</dbReference>
<feature type="binding site" evidence="2">
    <location>
        <position position="84"/>
    </location>
    <ligand>
        <name>Zn(2+)</name>
        <dbReference type="ChEBI" id="CHEBI:29105"/>
        <label>1</label>
        <note>catalytic</note>
    </ligand>
</feature>
<proteinExistence type="predicted"/>
<evidence type="ECO:0000256" key="1">
    <source>
        <dbReference type="PIRSR" id="PIRSR001359-1"/>
    </source>
</evidence>
<dbReference type="Proteomes" id="UP000613840">
    <property type="component" value="Unassembled WGS sequence"/>
</dbReference>
<dbReference type="PIRSF" id="PIRSF001359">
    <property type="entry name" value="F_bP_aldolase_II"/>
    <property type="match status" value="1"/>
</dbReference>
<name>A0A917S5Q9_9ACTN</name>
<accession>A0A917S5Q9</accession>
<gene>
    <name evidence="3" type="primary">fbaA</name>
    <name evidence="3" type="ORF">GCM10011575_14170</name>
</gene>
<dbReference type="Gene3D" id="3.20.20.70">
    <property type="entry name" value="Aldolase class I"/>
    <property type="match status" value="1"/>
</dbReference>
<dbReference type="PANTHER" id="PTHR30304:SF0">
    <property type="entry name" value="D-TAGATOSE-1,6-BISPHOSPHATE ALDOLASE SUBUNIT GATY-RELATED"/>
    <property type="match status" value="1"/>
</dbReference>
<dbReference type="CDD" id="cd00947">
    <property type="entry name" value="TBP_aldolase_IIB"/>
    <property type="match status" value="1"/>
</dbReference>
<feature type="binding site" evidence="2">
    <location>
        <position position="110"/>
    </location>
    <ligand>
        <name>Zn(2+)</name>
        <dbReference type="ChEBI" id="CHEBI:29105"/>
        <label>2</label>
    </ligand>
</feature>
<reference evidence="3" key="2">
    <citation type="submission" date="2020-09" db="EMBL/GenBank/DDBJ databases">
        <authorList>
            <person name="Sun Q."/>
            <person name="Zhou Y."/>
        </authorList>
    </citation>
    <scope>NUCLEOTIDE SEQUENCE</scope>
    <source>
        <strain evidence="3">CGMCC 4.7306</strain>
    </source>
</reference>
<dbReference type="InterPro" id="IPR050246">
    <property type="entry name" value="Class_II_FBP_aldolase"/>
</dbReference>
<organism evidence="3 4">
    <name type="scientific">Microlunatus endophyticus</name>
    <dbReference type="NCBI Taxonomy" id="1716077"/>
    <lineage>
        <taxon>Bacteria</taxon>
        <taxon>Bacillati</taxon>
        <taxon>Actinomycetota</taxon>
        <taxon>Actinomycetes</taxon>
        <taxon>Propionibacteriales</taxon>
        <taxon>Propionibacteriaceae</taxon>
        <taxon>Microlunatus</taxon>
    </lineage>
</organism>
<reference evidence="3" key="1">
    <citation type="journal article" date="2014" name="Int. J. Syst. Evol. Microbiol.">
        <title>Complete genome sequence of Corynebacterium casei LMG S-19264T (=DSM 44701T), isolated from a smear-ripened cheese.</title>
        <authorList>
            <consortium name="US DOE Joint Genome Institute (JGI-PGF)"/>
            <person name="Walter F."/>
            <person name="Albersmeier A."/>
            <person name="Kalinowski J."/>
            <person name="Ruckert C."/>
        </authorList>
    </citation>
    <scope>NUCLEOTIDE SEQUENCE</scope>
    <source>
        <strain evidence="3">CGMCC 4.7306</strain>
    </source>
</reference>
<dbReference type="RefSeq" id="WP_188894505.1">
    <property type="nucleotide sequence ID" value="NZ_BMMZ01000003.1"/>
</dbReference>
<feature type="binding site" evidence="2">
    <location>
        <position position="182"/>
    </location>
    <ligand>
        <name>Zn(2+)</name>
        <dbReference type="ChEBI" id="CHEBI:29105"/>
        <label>1</label>
        <note>catalytic</note>
    </ligand>
</feature>
<dbReference type="GO" id="GO:0008270">
    <property type="term" value="F:zinc ion binding"/>
    <property type="evidence" value="ECO:0007669"/>
    <property type="project" value="InterPro"/>
</dbReference>
<dbReference type="GO" id="GO:0016832">
    <property type="term" value="F:aldehyde-lyase activity"/>
    <property type="evidence" value="ECO:0007669"/>
    <property type="project" value="InterPro"/>
</dbReference>
<dbReference type="GO" id="GO:0005975">
    <property type="term" value="P:carbohydrate metabolic process"/>
    <property type="evidence" value="ECO:0007669"/>
    <property type="project" value="InterPro"/>
</dbReference>
<sequence>MTLARLTDLLGPAVADHRGVGAFNVFSIEHAEAHVAGAERAGIPVVLQISENAVKYHHGLEPIALATLSIARSASVPVVVHLDHATDDELVDQAIGLRFGEMGFGSVMYDASGLDYDANVAATAAVVARGHAAGLDVEAELGEVGGKDGVHAPGARTDPADAARFVAATSVDALAVAVGSSHAMTTRTARLDLELITALRDAVGVPLVLHGSSGVPDDEIVRAVAAGMTKVNIATHLNVVFTGVVRDLLTGDPKLADSRKYLGPARDAVAAEVARLLGVLAGRPID</sequence>
<dbReference type="InterPro" id="IPR013785">
    <property type="entry name" value="Aldolase_TIM"/>
</dbReference>
<keyword evidence="4" id="KW-1185">Reference proteome</keyword>
<keyword evidence="2" id="KW-0862">Zinc</keyword>
<comment type="cofactor">
    <cofactor evidence="2">
        <name>Zn(2+)</name>
        <dbReference type="ChEBI" id="CHEBI:29105"/>
    </cofactor>
    <text evidence="2">Binds 2 Zn(2+) ions per subunit. One is catalytic and the other provides a structural contribution.</text>
</comment>
<evidence type="ECO:0000313" key="4">
    <source>
        <dbReference type="Proteomes" id="UP000613840"/>
    </source>
</evidence>
<dbReference type="SUPFAM" id="SSF51569">
    <property type="entry name" value="Aldolase"/>
    <property type="match status" value="1"/>
</dbReference>
<feature type="active site" description="Proton donor" evidence="1">
    <location>
        <position position="83"/>
    </location>
</feature>
<feature type="binding site" evidence="2">
    <location>
        <position position="210"/>
    </location>
    <ligand>
        <name>Zn(2+)</name>
        <dbReference type="ChEBI" id="CHEBI:29105"/>
        <label>1</label>
        <note>catalytic</note>
    </ligand>
</feature>
<dbReference type="EMBL" id="BMMZ01000003">
    <property type="protein sequence ID" value="GGL56924.1"/>
    <property type="molecule type" value="Genomic_DNA"/>
</dbReference>
<dbReference type="Pfam" id="PF01116">
    <property type="entry name" value="F_bP_aldolase"/>
    <property type="match status" value="1"/>
</dbReference>
<protein>
    <submittedName>
        <fullName evidence="3">Fructose-bisphosphate aldolase</fullName>
    </submittedName>
</protein>
<dbReference type="PANTHER" id="PTHR30304">
    <property type="entry name" value="D-TAGATOSE-1,6-BISPHOSPHATE ALDOLASE"/>
    <property type="match status" value="1"/>
</dbReference>
<evidence type="ECO:0000313" key="3">
    <source>
        <dbReference type="EMBL" id="GGL56924.1"/>
    </source>
</evidence>
<feature type="binding site" evidence="2">
    <location>
        <position position="140"/>
    </location>
    <ligand>
        <name>Zn(2+)</name>
        <dbReference type="ChEBI" id="CHEBI:29105"/>
        <label>2</label>
    </ligand>
</feature>
<dbReference type="AlphaFoldDB" id="A0A917S5Q9"/>
<comment type="caution">
    <text evidence="3">The sequence shown here is derived from an EMBL/GenBank/DDBJ whole genome shotgun (WGS) entry which is preliminary data.</text>
</comment>
<evidence type="ECO:0000256" key="2">
    <source>
        <dbReference type="PIRSR" id="PIRSR001359-3"/>
    </source>
</evidence>